<organism evidence="2 3">
    <name type="scientific">Anopheles culicifacies</name>
    <dbReference type="NCBI Taxonomy" id="139723"/>
    <lineage>
        <taxon>Eukaryota</taxon>
        <taxon>Metazoa</taxon>
        <taxon>Ecdysozoa</taxon>
        <taxon>Arthropoda</taxon>
        <taxon>Hexapoda</taxon>
        <taxon>Insecta</taxon>
        <taxon>Pterygota</taxon>
        <taxon>Neoptera</taxon>
        <taxon>Endopterygota</taxon>
        <taxon>Diptera</taxon>
        <taxon>Nematocera</taxon>
        <taxon>Culicoidea</taxon>
        <taxon>Culicidae</taxon>
        <taxon>Anophelinae</taxon>
        <taxon>Anopheles</taxon>
        <taxon>culicifacies species complex</taxon>
    </lineage>
</organism>
<dbReference type="Proteomes" id="UP000075883">
    <property type="component" value="Unassembled WGS sequence"/>
</dbReference>
<dbReference type="EMBL" id="AXCM01002326">
    <property type="status" value="NOT_ANNOTATED_CDS"/>
    <property type="molecule type" value="Genomic_DNA"/>
</dbReference>
<evidence type="ECO:0000313" key="2">
    <source>
        <dbReference type="EnsemblMetazoa" id="ACUA020185-PA"/>
    </source>
</evidence>
<reference evidence="2" key="2">
    <citation type="submission" date="2020-05" db="UniProtKB">
        <authorList>
            <consortium name="EnsemblMetazoa"/>
        </authorList>
    </citation>
    <scope>IDENTIFICATION</scope>
    <source>
        <strain evidence="2">A-37</strain>
    </source>
</reference>
<evidence type="ECO:0000313" key="3">
    <source>
        <dbReference type="Proteomes" id="UP000075883"/>
    </source>
</evidence>
<feature type="region of interest" description="Disordered" evidence="1">
    <location>
        <begin position="50"/>
        <end position="73"/>
    </location>
</feature>
<proteinExistence type="predicted"/>
<reference evidence="3" key="1">
    <citation type="submission" date="2013-09" db="EMBL/GenBank/DDBJ databases">
        <title>The Genome Sequence of Anopheles culicifacies species A.</title>
        <authorList>
            <consortium name="The Broad Institute Genomics Platform"/>
            <person name="Neafsey D.E."/>
            <person name="Besansky N."/>
            <person name="Howell P."/>
            <person name="Walton C."/>
            <person name="Young S.K."/>
            <person name="Zeng Q."/>
            <person name="Gargeya S."/>
            <person name="Fitzgerald M."/>
            <person name="Haas B."/>
            <person name="Abouelleil A."/>
            <person name="Allen A.W."/>
            <person name="Alvarado L."/>
            <person name="Arachchi H.M."/>
            <person name="Berlin A.M."/>
            <person name="Chapman S.B."/>
            <person name="Gainer-Dewar J."/>
            <person name="Goldberg J."/>
            <person name="Griggs A."/>
            <person name="Gujja S."/>
            <person name="Hansen M."/>
            <person name="Howarth C."/>
            <person name="Imamovic A."/>
            <person name="Ireland A."/>
            <person name="Larimer J."/>
            <person name="McCowan C."/>
            <person name="Murphy C."/>
            <person name="Pearson M."/>
            <person name="Poon T.W."/>
            <person name="Priest M."/>
            <person name="Roberts A."/>
            <person name="Saif S."/>
            <person name="Shea T."/>
            <person name="Sisk P."/>
            <person name="Sykes S."/>
            <person name="Wortman J."/>
            <person name="Nusbaum C."/>
            <person name="Birren B."/>
        </authorList>
    </citation>
    <scope>NUCLEOTIDE SEQUENCE [LARGE SCALE GENOMIC DNA]</scope>
    <source>
        <strain evidence="3">A-37</strain>
    </source>
</reference>
<protein>
    <submittedName>
        <fullName evidence="2">Uncharacterized protein</fullName>
    </submittedName>
</protein>
<dbReference type="EMBL" id="AXCM01002325">
    <property type="status" value="NOT_ANNOTATED_CDS"/>
    <property type="molecule type" value="Genomic_DNA"/>
</dbReference>
<evidence type="ECO:0000256" key="1">
    <source>
        <dbReference type="SAM" id="MobiDB-lite"/>
    </source>
</evidence>
<sequence length="165" mass="18328">MLWRYCGPMTLLGYLYIRTSRELRPPDGPLSIMMFEARAEARSRQIRLSKAGRKISSRDEATERAGAGTTSTASAAVSASANLSGNSRTYDLYDAEADVNREKRTQRHLGAMASSQVLCVCPLMILRGLPSLLRLAARVNPTTWDVSHWRAKNVLDLPAGHRWLP</sequence>
<keyword evidence="3" id="KW-1185">Reference proteome</keyword>
<name>A0A182MK30_9DIPT</name>
<dbReference type="VEuPathDB" id="VectorBase:ACUA020185"/>
<dbReference type="EnsemblMetazoa" id="ACUA020185-RA">
    <property type="protein sequence ID" value="ACUA020185-PA"/>
    <property type="gene ID" value="ACUA020185"/>
</dbReference>
<dbReference type="AlphaFoldDB" id="A0A182MK30"/>
<accession>A0A182MK30</accession>